<feature type="transmembrane region" description="Helical" evidence="6">
    <location>
        <begin position="80"/>
        <end position="101"/>
    </location>
</feature>
<feature type="transmembrane region" description="Helical" evidence="6">
    <location>
        <begin position="39"/>
        <end position="60"/>
    </location>
</feature>
<evidence type="ECO:0000313" key="7">
    <source>
        <dbReference type="EMBL" id="MEQ2521314.1"/>
    </source>
</evidence>
<keyword evidence="5 6" id="KW-0472">Membrane</keyword>
<dbReference type="RefSeq" id="WP_349216827.1">
    <property type="nucleotide sequence ID" value="NZ_JBBMFA010000105.1"/>
</dbReference>
<keyword evidence="8" id="KW-1185">Reference proteome</keyword>
<proteinExistence type="predicted"/>
<evidence type="ECO:0000313" key="8">
    <source>
        <dbReference type="Proteomes" id="UP001477672"/>
    </source>
</evidence>
<gene>
    <name evidence="7" type="ORF">WMO24_12860</name>
</gene>
<dbReference type="Pfam" id="PF03899">
    <property type="entry name" value="ATP-synt_I"/>
    <property type="match status" value="1"/>
</dbReference>
<dbReference type="EMBL" id="JBBMFA010000105">
    <property type="protein sequence ID" value="MEQ2521314.1"/>
    <property type="molecule type" value="Genomic_DNA"/>
</dbReference>
<protein>
    <submittedName>
        <fullName evidence="7">ATP synthase subunit I</fullName>
    </submittedName>
</protein>
<dbReference type="Proteomes" id="UP001477672">
    <property type="component" value="Unassembled WGS sequence"/>
</dbReference>
<comment type="subcellular location">
    <subcellularLocation>
        <location evidence="1">Cell membrane</location>
        <topology evidence="1">Multi-pass membrane protein</topology>
    </subcellularLocation>
</comment>
<accession>A0ABV1GHK6</accession>
<evidence type="ECO:0000256" key="1">
    <source>
        <dbReference type="ARBA" id="ARBA00004651"/>
    </source>
</evidence>
<evidence type="ECO:0000256" key="3">
    <source>
        <dbReference type="ARBA" id="ARBA00022692"/>
    </source>
</evidence>
<evidence type="ECO:0000256" key="5">
    <source>
        <dbReference type="ARBA" id="ARBA00023136"/>
    </source>
</evidence>
<dbReference type="InterPro" id="IPR005598">
    <property type="entry name" value="ATP_synth_I"/>
</dbReference>
<evidence type="ECO:0000256" key="2">
    <source>
        <dbReference type="ARBA" id="ARBA00022475"/>
    </source>
</evidence>
<feature type="transmembrane region" description="Helical" evidence="6">
    <location>
        <begin position="12"/>
        <end position="33"/>
    </location>
</feature>
<sequence>MHKTSSAIVKTTGQIALGEAVGLVVMVAVFALLGQFDYTVVTGALLGGAGAVLNFFLMSLTVKKSAGRGVQGKNRMILSYFLRMLLMVGVMVVGIICPYFHWLAVMLPYLMPTLTIYAMRLLGLYRPEQGDS</sequence>
<comment type="caution">
    <text evidence="7">The sequence shown here is derived from an EMBL/GenBank/DDBJ whole genome shotgun (WGS) entry which is preliminary data.</text>
</comment>
<evidence type="ECO:0000256" key="4">
    <source>
        <dbReference type="ARBA" id="ARBA00022989"/>
    </source>
</evidence>
<keyword evidence="3 6" id="KW-0812">Transmembrane</keyword>
<keyword evidence="4 6" id="KW-1133">Transmembrane helix</keyword>
<name>A0ABV1GHK6_9FIRM</name>
<evidence type="ECO:0000256" key="6">
    <source>
        <dbReference type="SAM" id="Phobius"/>
    </source>
</evidence>
<organism evidence="7 8">
    <name type="scientific">Ruthenibacterium intestinale</name>
    <dbReference type="NCBI Taxonomy" id="3133163"/>
    <lineage>
        <taxon>Bacteria</taxon>
        <taxon>Bacillati</taxon>
        <taxon>Bacillota</taxon>
        <taxon>Clostridia</taxon>
        <taxon>Eubacteriales</taxon>
        <taxon>Oscillospiraceae</taxon>
        <taxon>Ruthenibacterium</taxon>
    </lineage>
</organism>
<reference evidence="7 8" key="1">
    <citation type="submission" date="2024-03" db="EMBL/GenBank/DDBJ databases">
        <title>Human intestinal bacterial collection.</title>
        <authorList>
            <person name="Pauvert C."/>
            <person name="Hitch T.C.A."/>
            <person name="Clavel T."/>
        </authorList>
    </citation>
    <scope>NUCLEOTIDE SEQUENCE [LARGE SCALE GENOMIC DNA]</scope>
    <source>
        <strain evidence="7 8">CLA-JM-H11</strain>
    </source>
</reference>
<keyword evidence="2" id="KW-1003">Cell membrane</keyword>